<evidence type="ECO:0000256" key="1">
    <source>
        <dbReference type="ARBA" id="ARBA00022553"/>
    </source>
</evidence>
<dbReference type="Gene3D" id="3.30.565.10">
    <property type="entry name" value="Histidine kinase-like ATPase, C-terminal domain"/>
    <property type="match status" value="2"/>
</dbReference>
<dbReference type="Pfam" id="PF13589">
    <property type="entry name" value="HATPase_c_3"/>
    <property type="match status" value="1"/>
</dbReference>
<organism evidence="9">
    <name type="scientific">termite gut metagenome</name>
    <dbReference type="NCBI Taxonomy" id="433724"/>
    <lineage>
        <taxon>unclassified sequences</taxon>
        <taxon>metagenomes</taxon>
        <taxon>organismal metagenomes</taxon>
    </lineage>
</organism>
<dbReference type="SUPFAM" id="SSF55874">
    <property type="entry name" value="ATPase domain of HSP90 chaperone/DNA topoisomerase II/histidine kinase"/>
    <property type="match status" value="2"/>
</dbReference>
<name>A0A5J4SD58_9ZZZZ</name>
<evidence type="ECO:0000256" key="4">
    <source>
        <dbReference type="ARBA" id="ARBA00022777"/>
    </source>
</evidence>
<feature type="region of interest" description="Disordered" evidence="7">
    <location>
        <begin position="450"/>
        <end position="474"/>
    </location>
</feature>
<dbReference type="Pfam" id="PF02518">
    <property type="entry name" value="HATPase_c"/>
    <property type="match status" value="1"/>
</dbReference>
<accession>A0A5J4SD58</accession>
<reference evidence="9" key="1">
    <citation type="submission" date="2019-03" db="EMBL/GenBank/DDBJ databases">
        <title>Single cell metagenomics reveals metabolic interactions within the superorganism composed of flagellate Streblomastix strix and complex community of Bacteroidetes bacteria on its surface.</title>
        <authorList>
            <person name="Treitli S.C."/>
            <person name="Kolisko M."/>
            <person name="Husnik F."/>
            <person name="Keeling P."/>
            <person name="Hampl V."/>
        </authorList>
    </citation>
    <scope>NUCLEOTIDE SEQUENCE</scope>
    <source>
        <strain evidence="9">STM</strain>
    </source>
</reference>
<dbReference type="PANTHER" id="PTHR43065:SF10">
    <property type="entry name" value="PEROXIDE STRESS-ACTIVATED HISTIDINE KINASE MAK3"/>
    <property type="match status" value="1"/>
</dbReference>
<dbReference type="PANTHER" id="PTHR43065">
    <property type="entry name" value="SENSOR HISTIDINE KINASE"/>
    <property type="match status" value="1"/>
</dbReference>
<evidence type="ECO:0000256" key="6">
    <source>
        <dbReference type="ARBA" id="ARBA00023012"/>
    </source>
</evidence>
<evidence type="ECO:0000256" key="7">
    <source>
        <dbReference type="SAM" id="MobiDB-lite"/>
    </source>
</evidence>
<keyword evidence="4 9" id="KW-0418">Kinase</keyword>
<feature type="compositionally biased region" description="Acidic residues" evidence="7">
    <location>
        <begin position="451"/>
        <end position="461"/>
    </location>
</feature>
<dbReference type="SMART" id="SM00387">
    <property type="entry name" value="HATPase_c"/>
    <property type="match status" value="2"/>
</dbReference>
<keyword evidence="3" id="KW-0547">Nucleotide-binding</keyword>
<evidence type="ECO:0000259" key="8">
    <source>
        <dbReference type="PROSITE" id="PS50109"/>
    </source>
</evidence>
<dbReference type="AlphaFoldDB" id="A0A5J4SD58"/>
<dbReference type="InterPro" id="IPR036890">
    <property type="entry name" value="HATPase_C_sf"/>
</dbReference>
<keyword evidence="6" id="KW-0902">Two-component regulatory system</keyword>
<evidence type="ECO:0000256" key="3">
    <source>
        <dbReference type="ARBA" id="ARBA00022741"/>
    </source>
</evidence>
<protein>
    <submittedName>
        <fullName evidence="9">Sensor histidine kinase QseE</fullName>
        <ecNumber evidence="9">2.7.13.3</ecNumber>
    </submittedName>
</protein>
<dbReference type="EMBL" id="SNRY01000239">
    <property type="protein sequence ID" value="KAA6344026.1"/>
    <property type="molecule type" value="Genomic_DNA"/>
</dbReference>
<dbReference type="GO" id="GO:0004673">
    <property type="term" value="F:protein histidine kinase activity"/>
    <property type="evidence" value="ECO:0007669"/>
    <property type="project" value="UniProtKB-EC"/>
</dbReference>
<dbReference type="InterPro" id="IPR004358">
    <property type="entry name" value="Sig_transdc_His_kin-like_C"/>
</dbReference>
<keyword evidence="5" id="KW-0067">ATP-binding</keyword>
<comment type="caution">
    <text evidence="9">The sequence shown here is derived from an EMBL/GenBank/DDBJ whole genome shotgun (WGS) entry which is preliminary data.</text>
</comment>
<keyword evidence="2 9" id="KW-0808">Transferase</keyword>
<evidence type="ECO:0000256" key="5">
    <source>
        <dbReference type="ARBA" id="ARBA00022840"/>
    </source>
</evidence>
<dbReference type="EC" id="2.7.13.3" evidence="9"/>
<sequence length="736" mass="84163">MEEKKTIKEVGFTVDAGLIQRLGYELVGRAETAVSELIKNSYDADATLVDVDFVDSYQFGGTLIISDNGVGMTEEQLINGFMRISSTDKIHNPTSDKFKRTKAGRKGIGRFATQRLGEQLIIITQTQESEKALKIIIDWSRYTIDKDLASITFPIEEVEKEKEEGTTLAIHNLRDGWTYAAIRRVYRYVLDLFQPNYLSDRSKNLNFAIQNENSFKVNFNQTINGVKNTILNEQVSIFNKSLATFEGYIDDEHNGIITVKSESLELNDSLLIDYSEDNKKYVKLSNVYFKIHFFLYGQAIRYYNGTILGTDLNKIQELSQTASGVRLYRNGFRVLPYGEVTDDWTRVDRRWSSESGKTTVPLSNKNLFGFVEIADAEGKLFEETASREGLIENEAFRQLSDFINKALVKARERIVEKITAFRANTNADDFTQSSEKQEQSTQEKLQKLTDFFEDDSNDNTDENNQQSKEAKEKKKIEGKKIIEEIRKELEEAGMLRVLAGLGLAIGEFTHEITNYKYPVYGHIHKLHNQNLPQESLEQVKGLENNFNSLYSYTGYFSATISQNTNRATDPVDLLAVIDNFQQTIKNDLDKNNIQFEVDEWNFNVKTIPMHRSEWSSILFNLYTNAKKAVKREKAFGKIFIEVGIEDENTFIKFHDNGDGIPEENRHRVFNAFFSTSTPASFDAPRDEQMVGTGLGLKIVKDIINSYKGKISLVEPNNGYATCFKIEIPRFKEIKNT</sequence>
<evidence type="ECO:0000256" key="2">
    <source>
        <dbReference type="ARBA" id="ARBA00022679"/>
    </source>
</evidence>
<proteinExistence type="predicted"/>
<dbReference type="PRINTS" id="PR00344">
    <property type="entry name" value="BCTRLSENSOR"/>
</dbReference>
<dbReference type="PROSITE" id="PS50109">
    <property type="entry name" value="HIS_KIN"/>
    <property type="match status" value="1"/>
</dbReference>
<dbReference type="GO" id="GO:0000160">
    <property type="term" value="P:phosphorelay signal transduction system"/>
    <property type="evidence" value="ECO:0007669"/>
    <property type="project" value="UniProtKB-KW"/>
</dbReference>
<dbReference type="InterPro" id="IPR005467">
    <property type="entry name" value="His_kinase_dom"/>
</dbReference>
<dbReference type="GO" id="GO:0005524">
    <property type="term" value="F:ATP binding"/>
    <property type="evidence" value="ECO:0007669"/>
    <property type="project" value="UniProtKB-KW"/>
</dbReference>
<feature type="domain" description="Histidine kinase" evidence="8">
    <location>
        <begin position="507"/>
        <end position="731"/>
    </location>
</feature>
<keyword evidence="1" id="KW-0597">Phosphoprotein</keyword>
<dbReference type="InterPro" id="IPR003594">
    <property type="entry name" value="HATPase_dom"/>
</dbReference>
<gene>
    <name evidence="9" type="ORF">EZS27_008325</name>
</gene>
<evidence type="ECO:0000313" key="9">
    <source>
        <dbReference type="EMBL" id="KAA6344026.1"/>
    </source>
</evidence>